<feature type="transmembrane region" description="Helical" evidence="1">
    <location>
        <begin position="34"/>
        <end position="52"/>
    </location>
</feature>
<keyword evidence="1" id="KW-1133">Transmembrane helix</keyword>
<feature type="transmembrane region" description="Helical" evidence="1">
    <location>
        <begin position="110"/>
        <end position="132"/>
    </location>
</feature>
<dbReference type="EMBL" id="JADIML010000107">
    <property type="protein sequence ID" value="MBO8463041.1"/>
    <property type="molecule type" value="Genomic_DNA"/>
</dbReference>
<feature type="transmembrane region" description="Helical" evidence="1">
    <location>
        <begin position="138"/>
        <end position="162"/>
    </location>
</feature>
<reference evidence="2" key="2">
    <citation type="journal article" date="2021" name="PeerJ">
        <title>Extensive microbial diversity within the chicken gut microbiome revealed by metagenomics and culture.</title>
        <authorList>
            <person name="Gilroy R."/>
            <person name="Ravi A."/>
            <person name="Getino M."/>
            <person name="Pursley I."/>
            <person name="Horton D.L."/>
            <person name="Alikhan N.F."/>
            <person name="Baker D."/>
            <person name="Gharbi K."/>
            <person name="Hall N."/>
            <person name="Watson M."/>
            <person name="Adriaenssens E.M."/>
            <person name="Foster-Nyarko E."/>
            <person name="Jarju S."/>
            <person name="Secka A."/>
            <person name="Antonio M."/>
            <person name="Oren A."/>
            <person name="Chaudhuri R.R."/>
            <person name="La Ragione R."/>
            <person name="Hildebrand F."/>
            <person name="Pallen M.J."/>
        </authorList>
    </citation>
    <scope>NUCLEOTIDE SEQUENCE</scope>
    <source>
        <strain evidence="2">E3-2379</strain>
    </source>
</reference>
<sequence length="243" mass="26217">MPIGIIINAFAIIGGGIVGSLVGEKLSVDFKEKLNMIFSVCALAMGVSSVVLMTHMPAVIFAVILGTIFGLWIQLGEKINFGANQMQRLLGKVIKVSNNQIPEEEFNDTLLTIIVLFCASGTGIYGSLISGMSGDHSILIAKSILDFFTAFIFACTLGAIVATIAVPQFIIFFLLYIAAGVIYPITTPEMIQDFKACGGLIMLATSFRMMKVKLFPTADMIPAMVLVMPCSWIWAMYIVPLIG</sequence>
<name>A0A9D9HZB0_9FIRM</name>
<evidence type="ECO:0000313" key="3">
    <source>
        <dbReference type="Proteomes" id="UP000823618"/>
    </source>
</evidence>
<feature type="transmembrane region" description="Helical" evidence="1">
    <location>
        <begin position="6"/>
        <end position="22"/>
    </location>
</feature>
<proteinExistence type="predicted"/>
<dbReference type="AlphaFoldDB" id="A0A9D9HZB0"/>
<organism evidence="2 3">
    <name type="scientific">Candidatus Scybalomonas excrementavium</name>
    <dbReference type="NCBI Taxonomy" id="2840943"/>
    <lineage>
        <taxon>Bacteria</taxon>
        <taxon>Bacillati</taxon>
        <taxon>Bacillota</taxon>
        <taxon>Clostridia</taxon>
        <taxon>Lachnospirales</taxon>
        <taxon>Lachnospiraceae</taxon>
        <taxon>Lachnospiraceae incertae sedis</taxon>
        <taxon>Candidatus Scybalomonas</taxon>
    </lineage>
</organism>
<feature type="transmembrane region" description="Helical" evidence="1">
    <location>
        <begin position="169"/>
        <end position="185"/>
    </location>
</feature>
<comment type="caution">
    <text evidence="2">The sequence shown here is derived from an EMBL/GenBank/DDBJ whole genome shotgun (WGS) entry which is preliminary data.</text>
</comment>
<keyword evidence="1" id="KW-0472">Membrane</keyword>
<dbReference type="PANTHER" id="PTHR36111">
    <property type="entry name" value="INNER MEMBRANE PROTEIN-RELATED"/>
    <property type="match status" value="1"/>
</dbReference>
<evidence type="ECO:0000256" key="1">
    <source>
        <dbReference type="SAM" id="Phobius"/>
    </source>
</evidence>
<feature type="transmembrane region" description="Helical" evidence="1">
    <location>
        <begin position="58"/>
        <end position="76"/>
    </location>
</feature>
<reference evidence="2" key="1">
    <citation type="submission" date="2020-10" db="EMBL/GenBank/DDBJ databases">
        <authorList>
            <person name="Gilroy R."/>
        </authorList>
    </citation>
    <scope>NUCLEOTIDE SEQUENCE</scope>
    <source>
        <strain evidence="2">E3-2379</strain>
    </source>
</reference>
<accession>A0A9D9HZB0</accession>
<keyword evidence="1" id="KW-0812">Transmembrane</keyword>
<protein>
    <submittedName>
        <fullName evidence="2">DUF554 domain-containing protein</fullName>
    </submittedName>
</protein>
<gene>
    <name evidence="2" type="ORF">IAC13_03820</name>
</gene>
<dbReference type="InterPro" id="IPR007563">
    <property type="entry name" value="DUF554"/>
</dbReference>
<dbReference type="PANTHER" id="PTHR36111:SF2">
    <property type="entry name" value="INNER MEMBRANE PROTEIN"/>
    <property type="match status" value="1"/>
</dbReference>
<feature type="transmembrane region" description="Helical" evidence="1">
    <location>
        <begin position="221"/>
        <end position="242"/>
    </location>
</feature>
<evidence type="ECO:0000313" key="2">
    <source>
        <dbReference type="EMBL" id="MBO8463041.1"/>
    </source>
</evidence>
<dbReference type="Pfam" id="PF04474">
    <property type="entry name" value="DUF554"/>
    <property type="match status" value="1"/>
</dbReference>
<dbReference type="Proteomes" id="UP000823618">
    <property type="component" value="Unassembled WGS sequence"/>
</dbReference>